<evidence type="ECO:0000256" key="2">
    <source>
        <dbReference type="SAM" id="Phobius"/>
    </source>
</evidence>
<name>A0ABP8MQD0_9BACT</name>
<evidence type="ECO:0000256" key="1">
    <source>
        <dbReference type="SAM" id="MobiDB-lite"/>
    </source>
</evidence>
<reference evidence="5" key="1">
    <citation type="journal article" date="2019" name="Int. J. Syst. Evol. Microbiol.">
        <title>The Global Catalogue of Microorganisms (GCM) 10K type strain sequencing project: providing services to taxonomists for standard genome sequencing and annotation.</title>
        <authorList>
            <consortium name="The Broad Institute Genomics Platform"/>
            <consortium name="The Broad Institute Genome Sequencing Center for Infectious Disease"/>
            <person name="Wu L."/>
            <person name="Ma J."/>
        </authorList>
    </citation>
    <scope>NUCLEOTIDE SEQUENCE [LARGE SCALE GENOMIC DNA]</scope>
    <source>
        <strain evidence="5">JCM 17759</strain>
    </source>
</reference>
<feature type="region of interest" description="Disordered" evidence="1">
    <location>
        <begin position="1329"/>
        <end position="1400"/>
    </location>
</feature>
<dbReference type="InterPro" id="IPR008756">
    <property type="entry name" value="Peptidase_M56"/>
</dbReference>
<organism evidence="4 5">
    <name type="scientific">Novipirellula rosea</name>
    <dbReference type="NCBI Taxonomy" id="1031540"/>
    <lineage>
        <taxon>Bacteria</taxon>
        <taxon>Pseudomonadati</taxon>
        <taxon>Planctomycetota</taxon>
        <taxon>Planctomycetia</taxon>
        <taxon>Pirellulales</taxon>
        <taxon>Pirellulaceae</taxon>
        <taxon>Novipirellula</taxon>
    </lineage>
</organism>
<keyword evidence="2" id="KW-0812">Transmembrane</keyword>
<feature type="compositionally biased region" description="Polar residues" evidence="1">
    <location>
        <begin position="1353"/>
        <end position="1363"/>
    </location>
</feature>
<evidence type="ECO:0000313" key="4">
    <source>
        <dbReference type="EMBL" id="GAA4453133.1"/>
    </source>
</evidence>
<comment type="caution">
    <text evidence="4">The sequence shown here is derived from an EMBL/GenBank/DDBJ whole genome shotgun (WGS) entry which is preliminary data.</text>
</comment>
<dbReference type="InterPro" id="IPR052173">
    <property type="entry name" value="Beta-lactam_resp_regulator"/>
</dbReference>
<feature type="transmembrane region" description="Helical" evidence="2">
    <location>
        <begin position="392"/>
        <end position="413"/>
    </location>
</feature>
<feature type="transmembrane region" description="Helical" evidence="2">
    <location>
        <begin position="12"/>
        <end position="36"/>
    </location>
</feature>
<dbReference type="Pfam" id="PF05569">
    <property type="entry name" value="Peptidase_M56"/>
    <property type="match status" value="1"/>
</dbReference>
<feature type="compositionally biased region" description="Acidic residues" evidence="1">
    <location>
        <begin position="1666"/>
        <end position="1678"/>
    </location>
</feature>
<gene>
    <name evidence="4" type="ORF">GCM10023156_23600</name>
</gene>
<feature type="transmembrane region" description="Helical" evidence="2">
    <location>
        <begin position="48"/>
        <end position="67"/>
    </location>
</feature>
<keyword evidence="2" id="KW-0472">Membrane</keyword>
<dbReference type="SUPFAM" id="SSF52047">
    <property type="entry name" value="RNI-like"/>
    <property type="match status" value="1"/>
</dbReference>
<keyword evidence="2" id="KW-1133">Transmembrane helix</keyword>
<accession>A0ABP8MQD0</accession>
<dbReference type="PANTHER" id="PTHR34978:SF3">
    <property type="entry name" value="SLR0241 PROTEIN"/>
    <property type="match status" value="1"/>
</dbReference>
<evidence type="ECO:0000259" key="3">
    <source>
        <dbReference type="Pfam" id="PF05569"/>
    </source>
</evidence>
<dbReference type="CDD" id="cd07341">
    <property type="entry name" value="M56_BlaR1_MecR1_like"/>
    <property type="match status" value="1"/>
</dbReference>
<dbReference type="Proteomes" id="UP001500840">
    <property type="component" value="Unassembled WGS sequence"/>
</dbReference>
<dbReference type="InterPro" id="IPR032675">
    <property type="entry name" value="LRR_dom_sf"/>
</dbReference>
<feature type="compositionally biased region" description="Basic and acidic residues" evidence="1">
    <location>
        <begin position="1340"/>
        <end position="1351"/>
    </location>
</feature>
<feature type="region of interest" description="Disordered" evidence="1">
    <location>
        <begin position="1658"/>
        <end position="1678"/>
    </location>
</feature>
<dbReference type="Gene3D" id="3.80.10.10">
    <property type="entry name" value="Ribonuclease Inhibitor"/>
    <property type="match status" value="1"/>
</dbReference>
<dbReference type="PANTHER" id="PTHR34978">
    <property type="entry name" value="POSSIBLE SENSOR-TRANSDUCER PROTEIN BLAR"/>
    <property type="match status" value="1"/>
</dbReference>
<sequence>MSVFASPIVERIGWILLHSSWLLVIPAVMFSVLLWLTPSSYSRLRYAAGLGTLVVMAFLPILSATFVNVTEVVASNEEGGVSQVSASVDRELSVVNEVDSIERTEPNVPIGNSPVELPSDQRRIDSVPGANAAGVAVVVNPKRPELSEQASASPDQSNRPLSERVGVSSPFVRLILSVKPFLPLAVAGWMVGVLLMSFRLLLGWRSARRLKREGVQPVPETIETLFDELKQRIGGCKAACVVESALVAVPSIVGHFRPVVLLPLSALTGLSEGQLSAILAHELAHVRRHDYLVNICQTVVETLLFYHPAVWFVSRCVREEREHCCDDIALQNGCQASELARALVTVEAIRPTDGQGLIDSPLIPAADGGSLLLRVRRLAGCTSDKHVAGRSWIAGGFALSLLVAALLASATSVKSVAQEDQPLIIDGEKAEDASVTAAESGVLNGGRIDFANGYFVELAAIGELTRPESDTAAVTAWTASGSVIERPPFYGIQVRPGFEVAENKIARKFYLRARMPADTEIQLDTDGETGSGSVVQRSSKPLHADIEASVLAVLPKDQKTIDLTVKLQLPSWKTLASFDFAGGVKNGVIMDWERKVSEFSRYTATGDFGTDATKDNIRVIAFDPKHRQLEATQTSSKGNEEGLTELSVAFKNSDGRPSHIVVQKRIATHPIVFRGVPLSPGKHRGVGVTVQGKLLAGSAAPLQGDFVTTNDPQQVAGASPPNLGQAERDESDLTIWIANKSHPLSTLLAEPMEPLSAKLPGAGTFQLVSVREAGSDLAGWHADGSPRLVPYSDEKMWLMRPSTDDRHRKLEAMFEFVASSPEVRVGKIQISPEDGSGSTSLKPIQVGENNVSGVRLLQALNILDDRETEDFVVDVFAGPLSKLTTLPIGDPPEDFADQSWLSYKPDAETKDFAFHISEPKETKAGWRHVLLLVLPEEAPQGSVLTAITADGQKVAGFTSSTTGRKILGVFNLPWEQNIESVEVATQPQHSMVFRNVSVWSGLGSSAFVDKPEPAAMDFESLTPSRVFLRPDGERIAEQDGVGVGVSPALQSMHEIERRGGLFRFDAQAESPSGENLPYLTEIRWRDFRADELRWVRALAGLTRLDLSSEFMNDESLQSIAHLSTLQQLELSRSRHLTTACLRSIGELTDLRELQLVSSLKWDDEDYDADDFNRLRNLTKIVEWKPYDWRLDDAGIAWLKAADELEMVYGWGPAVTDEGFAALANKPMLGVIHLNTTKITDRSYELLKDHPKLYWLQCSSPNLTDAAIDSITTMRNLREVHLFESKVTDVGVQKLIDALDQLPRLETVNLSNTAVSQDAVEKLRAARQGLRVLASPPPSSEKTEELNAKKLETPATTNSDSPDSPVSAEEERQADSPLSATAPRSVPWPDEKWTKSLPPSGSGIRVKLDGRRWVEFNSVYATQKVNGERTKIHWTADGELIEPLADFDPKSLVPDRDGGEMPSVTRGFLMQVVGPKGTRFDLDTSGSGGYGKTEHPVDDSFVQIPVDTIASSIGYNHAYVEVKVSQDVKEFISIDDSGFQLLSDPDEKRLFVATSNARDFAWRLKIVRDGEALEVEPFLVGGIAESNSYLSDELKSSLKDNFRKAQILGFAFDKDQPLPELISLERSPYDTVRFDNLSVFPGPRTAVVVSVNGVPIDDENRPKIESNEEVDLDDSNGDLANDEELETVTLTGTVVDENGIGIADCWVGLFIQPQEHYGQSTRSPPWAKEPLSAFGYGPPLTLETQTNALGQFTFDAPKTHFVFEGQFWAMRPDGTLGMKWMNAVWSHVQQPKNLNLTIRDEEATVRVIDQDGEPVADADVTLQAYRIPRSVTHLLPESVQQRMVSKTNSAGEVTFGGMETAALRGVKVSAKGIGTQFLSDRLASEWVQGDQPLTLKLQPTARLAGRVINFDPQLDLGLKLKARTEQNDGRPPMYGQEIAEVKPDGTFDFEHLVAGWVSLESSLPPESQRKIRFQFIPQMTAGEDRTLDATQNPQMVPAVVVRQRLIKSDTGEGIPDARLSVLWGDPGNGGRFQQSRAVTTDANGWWMARVLPGTINLRLGTIPDGYRSTAWFDGRNGRSGVKAIVPATDKLVTLPPERYVPAVELTGKLQFADGSPADDWSVNGHPVSWDDLGLGAVRTGKDGSFTLTHPTGYPPRFFSSSNRQWMTEHDFTDRYVKPKLISSDPLVLEIPGPKTQVPE</sequence>
<keyword evidence="5" id="KW-1185">Reference proteome</keyword>
<dbReference type="RefSeq" id="WP_345322207.1">
    <property type="nucleotide sequence ID" value="NZ_BAABGA010000030.1"/>
</dbReference>
<evidence type="ECO:0000313" key="5">
    <source>
        <dbReference type="Proteomes" id="UP001500840"/>
    </source>
</evidence>
<proteinExistence type="predicted"/>
<protein>
    <recommendedName>
        <fullName evidence="3">Peptidase M56 domain-containing protein</fullName>
    </recommendedName>
</protein>
<dbReference type="EMBL" id="BAABGA010000030">
    <property type="protein sequence ID" value="GAA4453133.1"/>
    <property type="molecule type" value="Genomic_DNA"/>
</dbReference>
<feature type="domain" description="Peptidase M56" evidence="3">
    <location>
        <begin position="186"/>
        <end position="350"/>
    </location>
</feature>
<feature type="transmembrane region" description="Helical" evidence="2">
    <location>
        <begin position="181"/>
        <end position="202"/>
    </location>
</feature>